<keyword evidence="1" id="KW-0472">Membrane</keyword>
<dbReference type="Proteomes" id="UP001058016">
    <property type="component" value="Chromosome"/>
</dbReference>
<keyword evidence="1" id="KW-1133">Transmembrane helix</keyword>
<dbReference type="EMBL" id="CP071249">
    <property type="protein sequence ID" value="UUF07299.1"/>
    <property type="molecule type" value="Genomic_DNA"/>
</dbReference>
<evidence type="ECO:0000313" key="5">
    <source>
        <dbReference type="Proteomes" id="UP001058016"/>
    </source>
</evidence>
<name>A0ABY5JM66_9FIRM</name>
<evidence type="ECO:0000313" key="3">
    <source>
        <dbReference type="EMBL" id="UUF07187.1"/>
    </source>
</evidence>
<dbReference type="Gene3D" id="3.90.350.10">
    <property type="entry name" value="Transposase Inhibitor Protein From Tn5, Chain A, domain 1"/>
    <property type="match status" value="1"/>
</dbReference>
<feature type="transmembrane region" description="Helical" evidence="1">
    <location>
        <begin position="31"/>
        <end position="51"/>
    </location>
</feature>
<accession>A0ABY5JM66</accession>
<evidence type="ECO:0000313" key="4">
    <source>
        <dbReference type="EMBL" id="UUF07299.1"/>
    </source>
</evidence>
<reference evidence="4 5" key="1">
    <citation type="submission" date="2021-03" db="EMBL/GenBank/DDBJ databases">
        <title>Comparative Genomics and Metabolomics in the genus Turicibacter.</title>
        <authorList>
            <person name="Maki J."/>
            <person name="Looft T."/>
        </authorList>
    </citation>
    <scope>NUCLEOTIDE SEQUENCE [LARGE SCALE GENOMIC DNA]</scope>
    <source>
        <strain evidence="4 5">MMM721</strain>
    </source>
</reference>
<dbReference type="Pfam" id="PF13546">
    <property type="entry name" value="DDE_5"/>
    <property type="match status" value="1"/>
</dbReference>
<keyword evidence="1" id="KW-0812">Transmembrane</keyword>
<dbReference type="EMBL" id="CP071249">
    <property type="protein sequence ID" value="UUF07187.1"/>
    <property type="molecule type" value="Genomic_DNA"/>
</dbReference>
<evidence type="ECO:0000259" key="2">
    <source>
        <dbReference type="Pfam" id="PF13546"/>
    </source>
</evidence>
<gene>
    <name evidence="3" type="ORF">J0J69_00290</name>
    <name evidence="4" type="ORF">J0J69_10055</name>
</gene>
<evidence type="ECO:0000256" key="1">
    <source>
        <dbReference type="SAM" id="Phobius"/>
    </source>
</evidence>
<protein>
    <submittedName>
        <fullName evidence="4">Transposase</fullName>
    </submittedName>
</protein>
<sequence>MLLPKEMQATFSELKISSHLRQANIKKSKGFSCLYLFTLIFLLTFHHRTWFQSKFCDRKASDLPGKDVVYRFLSTSTYNWRRFLLSLSSYVISLCTKLTTDDRVNVLIVDDSLFERHRSKKVELLSTVYDHVSHKYLKGFQLLTLGWSDGYSFIPCNFSLMVSAKKLLVNLSSEIDKRSSGYKRRIEALIDKPTATLNLVKQTLSQGIAADYLLMDSWFTEAPLIKEVMNEGLDVIGMVKKTSKRFYQYKGKKFPLQTLITHCNVNQKIFSHQEGSLGSIQVKLNNGIPVKIVFIRHRKYKTEWLAILSTNTSLSDEEIIRIYGYRWDIEVFFKCNKSHLKLNKEFQCRSYDSMIGHTTIVFTRYIFLAWENRKTNDPKTLGMIFYDYCSEVKDVDLETALKGLLTMVQEIIDLGEREITINTEVVKKQLDNWMMTLPNYIKGLLGFSLCES</sequence>
<proteinExistence type="predicted"/>
<dbReference type="InterPro" id="IPR012337">
    <property type="entry name" value="RNaseH-like_sf"/>
</dbReference>
<dbReference type="SUPFAM" id="SSF53098">
    <property type="entry name" value="Ribonuclease H-like"/>
    <property type="match status" value="1"/>
</dbReference>
<keyword evidence="5" id="KW-1185">Reference proteome</keyword>
<organism evidence="4 5">
    <name type="scientific">Turicibacter bilis</name>
    <dbReference type="NCBI Taxonomy" id="2735723"/>
    <lineage>
        <taxon>Bacteria</taxon>
        <taxon>Bacillati</taxon>
        <taxon>Bacillota</taxon>
        <taxon>Erysipelotrichia</taxon>
        <taxon>Erysipelotrichales</taxon>
        <taxon>Turicibacteraceae</taxon>
        <taxon>Turicibacter</taxon>
    </lineage>
</organism>
<feature type="domain" description="Transposase IS701-like DDE" evidence="2">
    <location>
        <begin position="69"/>
        <end position="250"/>
    </location>
</feature>
<dbReference type="InterPro" id="IPR038721">
    <property type="entry name" value="IS701-like_DDE_dom"/>
</dbReference>